<dbReference type="RefSeq" id="WP_073454740.1">
    <property type="nucleotide sequence ID" value="NZ_CALGVN010000007.1"/>
</dbReference>
<feature type="transmembrane region" description="Helical" evidence="1">
    <location>
        <begin position="38"/>
        <end position="57"/>
    </location>
</feature>
<evidence type="ECO:0000256" key="1">
    <source>
        <dbReference type="SAM" id="Phobius"/>
    </source>
</evidence>
<organism evidence="2 3">
    <name type="scientific">Pseudonocardia thermophila</name>
    <dbReference type="NCBI Taxonomy" id="1848"/>
    <lineage>
        <taxon>Bacteria</taxon>
        <taxon>Bacillati</taxon>
        <taxon>Actinomycetota</taxon>
        <taxon>Actinomycetes</taxon>
        <taxon>Pseudonocardiales</taxon>
        <taxon>Pseudonocardiaceae</taxon>
        <taxon>Pseudonocardia</taxon>
    </lineage>
</organism>
<reference evidence="2 3" key="1">
    <citation type="submission" date="2016-11" db="EMBL/GenBank/DDBJ databases">
        <authorList>
            <person name="Jaros S."/>
            <person name="Januszkiewicz K."/>
            <person name="Wedrychowicz H."/>
        </authorList>
    </citation>
    <scope>NUCLEOTIDE SEQUENCE [LARGE SCALE GENOMIC DNA]</scope>
    <source>
        <strain evidence="2 3">DSM 43832</strain>
    </source>
</reference>
<evidence type="ECO:0000313" key="2">
    <source>
        <dbReference type="EMBL" id="SHJ90391.1"/>
    </source>
</evidence>
<dbReference type="Proteomes" id="UP000184363">
    <property type="component" value="Unassembled WGS sequence"/>
</dbReference>
<accession>A0A1M6N3P2</accession>
<proteinExistence type="predicted"/>
<keyword evidence="1" id="KW-1133">Transmembrane helix</keyword>
<gene>
    <name evidence="2" type="ORF">SAMN05443637_1018</name>
</gene>
<sequence length="59" mass="6186">MSANAPHLLAGPLPSTTEQPGYDLDHWLCDDGPDLRPLARVLAAVVTVLLAVVAVVIGR</sequence>
<evidence type="ECO:0000313" key="3">
    <source>
        <dbReference type="Proteomes" id="UP000184363"/>
    </source>
</evidence>
<dbReference type="AlphaFoldDB" id="A0A1M6N3P2"/>
<keyword evidence="3" id="KW-1185">Reference proteome</keyword>
<dbReference type="EMBL" id="FRAP01000001">
    <property type="protein sequence ID" value="SHJ90391.1"/>
    <property type="molecule type" value="Genomic_DNA"/>
</dbReference>
<protein>
    <submittedName>
        <fullName evidence="2">Uncharacterized protein</fullName>
    </submittedName>
</protein>
<dbReference type="STRING" id="1848.SAMN05443637_1018"/>
<keyword evidence="1" id="KW-0472">Membrane</keyword>
<name>A0A1M6N3P2_PSETH</name>
<keyword evidence="1" id="KW-0812">Transmembrane</keyword>